<evidence type="ECO:0008006" key="3">
    <source>
        <dbReference type="Google" id="ProtNLM"/>
    </source>
</evidence>
<evidence type="ECO:0000313" key="1">
    <source>
        <dbReference type="EMBL" id="QHT67056.1"/>
    </source>
</evidence>
<accession>A0A6C0GGB8</accession>
<dbReference type="KEGG" id="rhoz:GXP67_10555"/>
<proteinExistence type="predicted"/>
<dbReference type="Proteomes" id="UP000480178">
    <property type="component" value="Chromosome"/>
</dbReference>
<protein>
    <recommendedName>
        <fullName evidence="3">Universal stress protein</fullName>
    </recommendedName>
</protein>
<dbReference type="EMBL" id="CP048222">
    <property type="protein sequence ID" value="QHT67056.1"/>
    <property type="molecule type" value="Genomic_DNA"/>
</dbReference>
<dbReference type="AlphaFoldDB" id="A0A6C0GGB8"/>
<gene>
    <name evidence="1" type="ORF">GXP67_10555</name>
</gene>
<organism evidence="1 2">
    <name type="scientific">Rhodocytophaga rosea</name>
    <dbReference type="NCBI Taxonomy" id="2704465"/>
    <lineage>
        <taxon>Bacteria</taxon>
        <taxon>Pseudomonadati</taxon>
        <taxon>Bacteroidota</taxon>
        <taxon>Cytophagia</taxon>
        <taxon>Cytophagales</taxon>
        <taxon>Rhodocytophagaceae</taxon>
        <taxon>Rhodocytophaga</taxon>
    </lineage>
</organism>
<evidence type="ECO:0000313" key="2">
    <source>
        <dbReference type="Proteomes" id="UP000480178"/>
    </source>
</evidence>
<reference evidence="1 2" key="1">
    <citation type="submission" date="2020-01" db="EMBL/GenBank/DDBJ databases">
        <authorList>
            <person name="Kim M.K."/>
        </authorList>
    </citation>
    <scope>NUCLEOTIDE SEQUENCE [LARGE SCALE GENOMIC DNA]</scope>
    <source>
        <strain evidence="1 2">172606-1</strain>
    </source>
</reference>
<dbReference type="RefSeq" id="WP_162443100.1">
    <property type="nucleotide sequence ID" value="NZ_CP048222.1"/>
</dbReference>
<sequence length="163" mass="19048">MKNILIPSDFSIKSLNCIDDLLCTFRNEQLNILLVHTFIMPDSISEIMSLTSRRKKCNFISPEFWNRCTQLEYENAQINSIRFECVYGSTVAVFKQFLEGQHIDLVAYPQQYQFRKLSEWSFDPARLISKSGIEVKMITTIKLEKETGLVSRKEHLIYSLPQN</sequence>
<name>A0A6C0GGB8_9BACT</name>
<keyword evidence="2" id="KW-1185">Reference proteome</keyword>